<evidence type="ECO:0000256" key="1">
    <source>
        <dbReference type="ARBA" id="ARBA00003937"/>
    </source>
</evidence>
<feature type="domain" description="4'-phosphopantetheinyl transferase" evidence="14">
    <location>
        <begin position="115"/>
        <end position="203"/>
    </location>
</feature>
<evidence type="ECO:0000256" key="11">
    <source>
        <dbReference type="ARBA" id="ARBA00049191"/>
    </source>
</evidence>
<dbReference type="GO" id="GO:0009239">
    <property type="term" value="P:enterobactin biosynthetic process"/>
    <property type="evidence" value="ECO:0007669"/>
    <property type="project" value="UniProtKB-UniPathway"/>
</dbReference>
<evidence type="ECO:0000256" key="3">
    <source>
        <dbReference type="ARBA" id="ARBA00008342"/>
    </source>
</evidence>
<dbReference type="InterPro" id="IPR037143">
    <property type="entry name" value="4-PPantetheinyl_Trfase_dom_sf"/>
</dbReference>
<proteinExistence type="inferred from homology"/>
<feature type="binding site" evidence="12">
    <location>
        <position position="53"/>
    </location>
    <ligand>
        <name>CoA</name>
        <dbReference type="ChEBI" id="CHEBI:57287"/>
    </ligand>
</feature>
<comment type="function">
    <text evidence="1">Involved in the biosynthesis of the siderophore enterobactin (enterochelin), which is a macrocyclic trimeric lactone of N-(2,3-dihydroxybenzoyl)-serine. The serine trilactone serves as a scaffolding for the three catechol functionalities that provide hexadentate coordination for the tightly ligated iron(2+) atoms. Plays an essential role in the assembly of the enterobactin by catalyzing the transfer of the 4'-phosphopantetheine (Ppant) moiety from coenzyme A to the apo-domains of both EntB (ArCP domain) and EntF (PCP domain) to yield their holo-forms which make them competent for the activation of 2,3-dihydroxybenzoate (DHB) and L-serine, respectively.</text>
</comment>
<feature type="domain" description="4'-phosphopantetheinyl transferase N-terminal" evidence="15">
    <location>
        <begin position="51"/>
        <end position="108"/>
    </location>
</feature>
<dbReference type="PANTHER" id="PTHR38096">
    <property type="entry name" value="ENTEROBACTIN SYNTHASE COMPONENT D"/>
    <property type="match status" value="1"/>
</dbReference>
<evidence type="ECO:0000256" key="12">
    <source>
        <dbReference type="PIRSR" id="PIRSR603542-1"/>
    </source>
</evidence>
<dbReference type="InterPro" id="IPR003542">
    <property type="entry name" value="Enbac_synth_compD-like"/>
</dbReference>
<evidence type="ECO:0000256" key="4">
    <source>
        <dbReference type="ARBA" id="ARBA00011503"/>
    </source>
</evidence>
<evidence type="ECO:0000256" key="9">
    <source>
        <dbReference type="ARBA" id="ARBA00031996"/>
    </source>
</evidence>
<comment type="subunit">
    <text evidence="4">EntB, EntD, EntE, and EntF form a multienzyme complex called enterobactin synthase.</text>
</comment>
<dbReference type="SUPFAM" id="SSF56214">
    <property type="entry name" value="4'-phosphopantetheinyl transferase"/>
    <property type="match status" value="1"/>
</dbReference>
<dbReference type="EMBL" id="QFQP01000009">
    <property type="protein sequence ID" value="PZR13621.1"/>
    <property type="molecule type" value="Genomic_DNA"/>
</dbReference>
<feature type="binding site" evidence="12">
    <location>
        <position position="166"/>
    </location>
    <ligand>
        <name>CoA</name>
        <dbReference type="ChEBI" id="CHEBI:57287"/>
    </ligand>
</feature>
<gene>
    <name evidence="16" type="ORF">DI536_12805</name>
</gene>
<evidence type="ECO:0000256" key="13">
    <source>
        <dbReference type="PIRSR" id="PIRSR603542-2"/>
    </source>
</evidence>
<keyword evidence="7" id="KW-0259">Enterobactin biosynthesis</keyword>
<dbReference type="UniPathway" id="UPA00017"/>
<accession>A0A2W5VSM8</accession>
<evidence type="ECO:0000256" key="7">
    <source>
        <dbReference type="ARBA" id="ARBA00023191"/>
    </source>
</evidence>
<evidence type="ECO:0000256" key="6">
    <source>
        <dbReference type="ARBA" id="ARBA00022679"/>
    </source>
</evidence>
<comment type="similarity">
    <text evidence="3">Belongs to the P-Pant transferase superfamily. EntD family.</text>
</comment>
<dbReference type="GO" id="GO:0008897">
    <property type="term" value="F:holo-[acyl-carrier-protein] synthase activity"/>
    <property type="evidence" value="ECO:0007669"/>
    <property type="project" value="InterPro"/>
</dbReference>
<feature type="binding site" evidence="12">
    <location>
        <position position="118"/>
    </location>
    <ligand>
        <name>CoA</name>
        <dbReference type="ChEBI" id="CHEBI:57287"/>
    </ligand>
</feature>
<dbReference type="InterPro" id="IPR008278">
    <property type="entry name" value="4-PPantetheinyl_Trfase_dom"/>
</dbReference>
<name>A0A2W5VSM8_9BACT</name>
<evidence type="ECO:0000313" key="17">
    <source>
        <dbReference type="Proteomes" id="UP000249061"/>
    </source>
</evidence>
<evidence type="ECO:0000256" key="5">
    <source>
        <dbReference type="ARBA" id="ARBA00019087"/>
    </source>
</evidence>
<feature type="binding site" evidence="12">
    <location>
        <position position="61"/>
    </location>
    <ligand>
        <name>CoA</name>
        <dbReference type="ChEBI" id="CHEBI:57287"/>
    </ligand>
</feature>
<dbReference type="InterPro" id="IPR041354">
    <property type="entry name" value="4PPT_N"/>
</dbReference>
<dbReference type="Proteomes" id="UP000249061">
    <property type="component" value="Unassembled WGS sequence"/>
</dbReference>
<evidence type="ECO:0000256" key="2">
    <source>
        <dbReference type="ARBA" id="ARBA00004993"/>
    </source>
</evidence>
<evidence type="ECO:0000256" key="10">
    <source>
        <dbReference type="ARBA" id="ARBA00049176"/>
    </source>
</evidence>
<dbReference type="PANTHER" id="PTHR38096:SF1">
    <property type="entry name" value="ENTEROBACTIN SYNTHASE COMPONENT D"/>
    <property type="match status" value="1"/>
</dbReference>
<feature type="binding site" evidence="12">
    <location>
        <position position="162"/>
    </location>
    <ligand>
        <name>CoA</name>
        <dbReference type="ChEBI" id="CHEBI:57287"/>
    </ligand>
</feature>
<keyword evidence="13" id="KW-0460">Magnesium</keyword>
<dbReference type="Pfam" id="PF01648">
    <property type="entry name" value="ACPS"/>
    <property type="match status" value="1"/>
</dbReference>
<keyword evidence="13" id="KW-0479">Metal-binding</keyword>
<feature type="binding site" evidence="12">
    <location>
        <begin position="97"/>
        <end position="98"/>
    </location>
    <ligand>
        <name>CoA</name>
        <dbReference type="ChEBI" id="CHEBI:57287"/>
    </ligand>
</feature>
<feature type="binding site" evidence="13">
    <location>
        <position position="118"/>
    </location>
    <ligand>
        <name>Mg(2+)</name>
        <dbReference type="ChEBI" id="CHEBI:18420"/>
    </ligand>
</feature>
<dbReference type="Gene3D" id="3.90.470.20">
    <property type="entry name" value="4'-phosphopantetheinyl transferase domain"/>
    <property type="match status" value="1"/>
</dbReference>
<evidence type="ECO:0000256" key="8">
    <source>
        <dbReference type="ARBA" id="ARBA00029894"/>
    </source>
</evidence>
<comment type="cofactor">
    <cofactor evidence="13">
        <name>Mg(2+)</name>
        <dbReference type="ChEBI" id="CHEBI:18420"/>
    </cofactor>
</comment>
<organism evidence="16 17">
    <name type="scientific">Archangium gephyra</name>
    <dbReference type="NCBI Taxonomy" id="48"/>
    <lineage>
        <taxon>Bacteria</taxon>
        <taxon>Pseudomonadati</taxon>
        <taxon>Myxococcota</taxon>
        <taxon>Myxococcia</taxon>
        <taxon>Myxococcales</taxon>
        <taxon>Cystobacterineae</taxon>
        <taxon>Archangiaceae</taxon>
        <taxon>Archangium</taxon>
    </lineage>
</organism>
<comment type="pathway">
    <text evidence="2">Siderophore biosynthesis; enterobactin biosynthesis.</text>
</comment>
<evidence type="ECO:0000313" key="16">
    <source>
        <dbReference type="EMBL" id="PZR13621.1"/>
    </source>
</evidence>
<dbReference type="GO" id="GO:0005886">
    <property type="term" value="C:plasma membrane"/>
    <property type="evidence" value="ECO:0007669"/>
    <property type="project" value="TreeGrafter"/>
</dbReference>
<dbReference type="GO" id="GO:0000287">
    <property type="term" value="F:magnesium ion binding"/>
    <property type="evidence" value="ECO:0007669"/>
    <property type="project" value="InterPro"/>
</dbReference>
<evidence type="ECO:0000259" key="14">
    <source>
        <dbReference type="Pfam" id="PF01648"/>
    </source>
</evidence>
<dbReference type="AlphaFoldDB" id="A0A2W5VSM8"/>
<feature type="binding site" evidence="13">
    <location>
        <position position="120"/>
    </location>
    <ligand>
        <name>Mg(2+)</name>
        <dbReference type="ChEBI" id="CHEBI:18420"/>
    </ligand>
</feature>
<sequence length="236" mass="25937">MSDAFSIAWVRQVRFGALAAVRLPSGTNPVAPDVLERLAPEERALALAEGGRRQIELVGGRLAARAAARHLGASWPALLPGPEREPIGHADWSVSISHKADLALALVAPSQQGTIGIDLEGDARERMAIAERICRPEEFEEVNALPEAARWKSVLVRFAVKEAVYKAVYPHVRHFFGFQAAHIDVENAARVTLFLPPEDPRVELETELEWLSPHRVLAMVRVTQPLLDTSSLRTST</sequence>
<comment type="catalytic activity">
    <reaction evidence="10">
        <text>apo-[aryl-carrier protein] + CoA = holo-[aryl-carrier protein] + adenosine 3',5'-bisphosphate + H(+)</text>
        <dbReference type="Rhea" id="RHEA:48404"/>
        <dbReference type="Rhea" id="RHEA-COMP:15903"/>
        <dbReference type="Rhea" id="RHEA-COMP:17557"/>
        <dbReference type="ChEBI" id="CHEBI:15378"/>
        <dbReference type="ChEBI" id="CHEBI:29999"/>
        <dbReference type="ChEBI" id="CHEBI:57287"/>
        <dbReference type="ChEBI" id="CHEBI:58343"/>
        <dbReference type="ChEBI" id="CHEBI:64479"/>
    </reaction>
</comment>
<dbReference type="GO" id="GO:0009366">
    <property type="term" value="C:enterobactin synthetase complex"/>
    <property type="evidence" value="ECO:0007669"/>
    <property type="project" value="InterPro"/>
</dbReference>
<dbReference type="Pfam" id="PF17837">
    <property type="entry name" value="4PPT_N"/>
    <property type="match status" value="1"/>
</dbReference>
<dbReference type="PRINTS" id="PR01399">
    <property type="entry name" value="ENTSNTHTASED"/>
</dbReference>
<comment type="catalytic activity">
    <reaction evidence="11">
        <text>apo-[peptidyl-carrier protein] + CoA = holo-[peptidyl-carrier protein] + adenosine 3',5'-bisphosphate + H(+)</text>
        <dbReference type="Rhea" id="RHEA:46228"/>
        <dbReference type="Rhea" id="RHEA-COMP:11479"/>
        <dbReference type="Rhea" id="RHEA-COMP:11480"/>
        <dbReference type="ChEBI" id="CHEBI:15378"/>
        <dbReference type="ChEBI" id="CHEBI:29999"/>
        <dbReference type="ChEBI" id="CHEBI:57287"/>
        <dbReference type="ChEBI" id="CHEBI:58343"/>
        <dbReference type="ChEBI" id="CHEBI:64479"/>
    </reaction>
</comment>
<evidence type="ECO:0000259" key="15">
    <source>
        <dbReference type="Pfam" id="PF17837"/>
    </source>
</evidence>
<protein>
    <recommendedName>
        <fullName evidence="5">Enterobactin synthase component D</fullName>
    </recommendedName>
    <alternativeName>
        <fullName evidence="8">4'-phosphopantetheinyl transferase EntD</fullName>
    </alternativeName>
    <alternativeName>
        <fullName evidence="9">Enterochelin synthase D</fullName>
    </alternativeName>
</protein>
<keyword evidence="6" id="KW-0808">Transferase</keyword>
<reference evidence="16 17" key="1">
    <citation type="submission" date="2017-08" db="EMBL/GenBank/DDBJ databases">
        <title>Infants hospitalized years apart are colonized by the same room-sourced microbial strains.</title>
        <authorList>
            <person name="Brooks B."/>
            <person name="Olm M.R."/>
            <person name="Firek B.A."/>
            <person name="Baker R."/>
            <person name="Thomas B.C."/>
            <person name="Morowitz M.J."/>
            <person name="Banfield J.F."/>
        </authorList>
    </citation>
    <scope>NUCLEOTIDE SEQUENCE [LARGE SCALE GENOMIC DNA]</scope>
    <source>
        <strain evidence="16">S2_003_000_R2_14</strain>
    </source>
</reference>
<comment type="caution">
    <text evidence="16">The sequence shown here is derived from an EMBL/GenBank/DDBJ whole genome shotgun (WGS) entry which is preliminary data.</text>
</comment>